<dbReference type="Pfam" id="PF13669">
    <property type="entry name" value="Glyoxalase_4"/>
    <property type="match status" value="1"/>
</dbReference>
<geneLocation type="plasmid" evidence="2 5">
    <name>pSA1</name>
</geneLocation>
<gene>
    <name evidence="2" type="ORF">BES08_24790</name>
    <name evidence="3" type="ORF">BV97_02828</name>
</gene>
<name>A0A031JXR8_9SPHN</name>
<dbReference type="Proteomes" id="UP000094626">
    <property type="component" value="Plasmid pSA1"/>
</dbReference>
<dbReference type="eggNOG" id="COG0346">
    <property type="taxonomic scope" value="Bacteria"/>
</dbReference>
<dbReference type="InterPro" id="IPR029068">
    <property type="entry name" value="Glyas_Bleomycin-R_OHBP_Dase"/>
</dbReference>
<keyword evidence="2" id="KW-0614">Plasmid</keyword>
<evidence type="ECO:0000313" key="3">
    <source>
        <dbReference type="EMBL" id="EZP81167.1"/>
    </source>
</evidence>
<evidence type="ECO:0000259" key="1">
    <source>
        <dbReference type="PROSITE" id="PS51819"/>
    </source>
</evidence>
<reference evidence="3 4" key="1">
    <citation type="submission" date="2014-03" db="EMBL/GenBank/DDBJ databases">
        <title>Whole genome sequence of Novosphingobium resinovorum KF1.</title>
        <authorList>
            <person name="Gan H.M."/>
            <person name="Gan H.Y."/>
            <person name="Chew T.H."/>
            <person name="Savka M.A."/>
        </authorList>
    </citation>
    <scope>NUCLEOTIDE SEQUENCE [LARGE SCALE GENOMIC DNA]</scope>
    <source>
        <strain evidence="3 4">KF1</strain>
    </source>
</reference>
<dbReference type="EMBL" id="CP017076">
    <property type="protein sequence ID" value="AOR79957.1"/>
    <property type="molecule type" value="Genomic_DNA"/>
</dbReference>
<dbReference type="Gene3D" id="3.10.180.10">
    <property type="entry name" value="2,3-Dihydroxybiphenyl 1,2-Dioxygenase, domain 1"/>
    <property type="match status" value="1"/>
</dbReference>
<dbReference type="SUPFAM" id="SSF54593">
    <property type="entry name" value="Glyoxalase/Bleomycin resistance protein/Dihydroxybiphenyl dioxygenase"/>
    <property type="match status" value="1"/>
</dbReference>
<dbReference type="KEGG" id="nre:BES08_24790"/>
<accession>A0A031JXR8</accession>
<sequence>MSRFYGEAMQAGYLVEALEPAIAYWTKSLGIGPFFVMPRPEFIWLRNGGEDVDDTAIISQVALAHSGAMQIELIVPGPAPSTYRDFLAAGGRGLHHIGMASDDFDAQRQAALGAGLTVATEGASQRTRFAYMQPAAGAPGPIVELIDMVPVMREIHAHVKTASLGWDGSDPVRHL</sequence>
<reference evidence="2" key="2">
    <citation type="submission" date="2016-08" db="EMBL/GenBank/DDBJ databases">
        <authorList>
            <person name="Seilhamer J.J."/>
        </authorList>
    </citation>
    <scope>NUCLEOTIDE SEQUENCE [LARGE SCALE GENOMIC DNA]</scope>
    <source>
        <strain evidence="2">SA1</strain>
        <plasmid evidence="2">pSA1</plasmid>
    </source>
</reference>
<evidence type="ECO:0000313" key="5">
    <source>
        <dbReference type="Proteomes" id="UP000094626"/>
    </source>
</evidence>
<dbReference type="OrthoDB" id="9792173at2"/>
<feature type="domain" description="VOC" evidence="1">
    <location>
        <begin position="7"/>
        <end position="145"/>
    </location>
</feature>
<organism evidence="3 4">
    <name type="scientific">Novosphingobium resinovorum</name>
    <dbReference type="NCBI Taxonomy" id="158500"/>
    <lineage>
        <taxon>Bacteria</taxon>
        <taxon>Pseudomonadati</taxon>
        <taxon>Pseudomonadota</taxon>
        <taxon>Alphaproteobacteria</taxon>
        <taxon>Sphingomonadales</taxon>
        <taxon>Sphingomonadaceae</taxon>
        <taxon>Novosphingobium</taxon>
    </lineage>
</organism>
<dbReference type="EMBL" id="JFYZ01000013">
    <property type="protein sequence ID" value="EZP81167.1"/>
    <property type="molecule type" value="Genomic_DNA"/>
</dbReference>
<dbReference type="PATRIC" id="fig|158500.4.peg.2893"/>
<dbReference type="RefSeq" id="WP_036526554.1">
    <property type="nucleotide sequence ID" value="NZ_CP017076.1"/>
</dbReference>
<dbReference type="AlphaFoldDB" id="A0A031JXR8"/>
<evidence type="ECO:0000313" key="2">
    <source>
        <dbReference type="EMBL" id="AOR79957.1"/>
    </source>
</evidence>
<proteinExistence type="predicted"/>
<dbReference type="PROSITE" id="PS51819">
    <property type="entry name" value="VOC"/>
    <property type="match status" value="1"/>
</dbReference>
<keyword evidence="5" id="KW-1185">Reference proteome</keyword>
<dbReference type="Proteomes" id="UP000024329">
    <property type="component" value="Unassembled WGS sequence"/>
</dbReference>
<reference evidence="5" key="3">
    <citation type="journal article" date="2017" name="J. Biotechnol.">
        <title>Complete genome sequence of Novosphingobium resinovorum SA1, a versatile xenobiotic-degrading bacterium capable of utilizing sulfanilic acid.</title>
        <authorList>
            <person name="Hegedus B."/>
            <person name="Kos P.B."/>
            <person name="Balint B."/>
            <person name="Maroti G."/>
            <person name="Gan H.M."/>
            <person name="Perei K."/>
            <person name="Rakhely G."/>
        </authorList>
    </citation>
    <scope>NUCLEOTIDE SEQUENCE [LARGE SCALE GENOMIC DNA]</scope>
    <source>
        <strain evidence="5">SA1</strain>
    </source>
</reference>
<dbReference type="InterPro" id="IPR037523">
    <property type="entry name" value="VOC_core"/>
</dbReference>
<evidence type="ECO:0000313" key="4">
    <source>
        <dbReference type="Proteomes" id="UP000024329"/>
    </source>
</evidence>
<protein>
    <submittedName>
        <fullName evidence="3">Methylmalonyl-CoA epimerase</fullName>
    </submittedName>
</protein>